<dbReference type="Proteomes" id="UP000002027">
    <property type="component" value="Chromosome 1"/>
</dbReference>
<dbReference type="GO" id="GO:0005886">
    <property type="term" value="C:plasma membrane"/>
    <property type="evidence" value="ECO:0007669"/>
    <property type="project" value="UniProtKB-SubCell"/>
</dbReference>
<proteinExistence type="predicted"/>
<keyword evidence="5 6" id="KW-0472">Membrane</keyword>
<dbReference type="STRING" id="479434.Sthe_0718"/>
<dbReference type="InParanoid" id="D1C1N8"/>
<evidence type="ECO:0000256" key="5">
    <source>
        <dbReference type="ARBA" id="ARBA00023136"/>
    </source>
</evidence>
<keyword evidence="9" id="KW-1185">Reference proteome</keyword>
<reference evidence="9" key="1">
    <citation type="submission" date="2009-11" db="EMBL/GenBank/DDBJ databases">
        <title>The complete chromosome 1 of Sphaerobacter thermophilus DSM 20745.</title>
        <authorList>
            <person name="Lucas S."/>
            <person name="Copeland A."/>
            <person name="Lapidus A."/>
            <person name="Glavina del Rio T."/>
            <person name="Dalin E."/>
            <person name="Tice H."/>
            <person name="Bruce D."/>
            <person name="Goodwin L."/>
            <person name="Pitluck S."/>
            <person name="Kyrpides N."/>
            <person name="Mavromatis K."/>
            <person name="Ivanova N."/>
            <person name="Mikhailova N."/>
            <person name="LaButti K.M."/>
            <person name="Clum A."/>
            <person name="Sun H.I."/>
            <person name="Brettin T."/>
            <person name="Detter J.C."/>
            <person name="Han C."/>
            <person name="Larimer F."/>
            <person name="Land M."/>
            <person name="Hauser L."/>
            <person name="Markowitz V."/>
            <person name="Cheng J.F."/>
            <person name="Hugenholtz P."/>
            <person name="Woyke T."/>
            <person name="Wu D."/>
            <person name="Steenblock K."/>
            <person name="Schneider S."/>
            <person name="Pukall R."/>
            <person name="Goeker M."/>
            <person name="Klenk H.P."/>
            <person name="Eisen J.A."/>
        </authorList>
    </citation>
    <scope>NUCLEOTIDE SEQUENCE [LARGE SCALE GENOMIC DNA]</scope>
    <source>
        <strain evidence="9">ATCC 49802 / DSM 20745 / S 6022</strain>
    </source>
</reference>
<evidence type="ECO:0000256" key="1">
    <source>
        <dbReference type="ARBA" id="ARBA00004651"/>
    </source>
</evidence>
<comment type="subcellular location">
    <subcellularLocation>
        <location evidence="1">Cell membrane</location>
        <topology evidence="1">Multi-pass membrane protein</topology>
    </subcellularLocation>
</comment>
<keyword evidence="2" id="KW-1003">Cell membrane</keyword>
<dbReference type="HOGENOM" id="CLU_119551_0_0_0"/>
<accession>D1C1N8</accession>
<evidence type="ECO:0000256" key="2">
    <source>
        <dbReference type="ARBA" id="ARBA00022475"/>
    </source>
</evidence>
<keyword evidence="4 6" id="KW-1133">Transmembrane helix</keyword>
<reference evidence="8 9" key="2">
    <citation type="journal article" date="2010" name="Stand. Genomic Sci.">
        <title>Complete genome sequence of Desulfohalobium retbaense type strain (HR(100)).</title>
        <authorList>
            <person name="Spring S."/>
            <person name="Nolan M."/>
            <person name="Lapidus A."/>
            <person name="Glavina Del Rio T."/>
            <person name="Copeland A."/>
            <person name="Tice H."/>
            <person name="Cheng J.F."/>
            <person name="Lucas S."/>
            <person name="Land M."/>
            <person name="Chen F."/>
            <person name="Bruce D."/>
            <person name="Goodwin L."/>
            <person name="Pitluck S."/>
            <person name="Ivanova N."/>
            <person name="Mavromatis K."/>
            <person name="Mikhailova N."/>
            <person name="Pati A."/>
            <person name="Chen A."/>
            <person name="Palaniappan K."/>
            <person name="Hauser L."/>
            <person name="Chang Y.J."/>
            <person name="Jeffries C.D."/>
            <person name="Munk C."/>
            <person name="Kiss H."/>
            <person name="Chain P."/>
            <person name="Han C."/>
            <person name="Brettin T."/>
            <person name="Detter J.C."/>
            <person name="Schuler E."/>
            <person name="Goker M."/>
            <person name="Rohde M."/>
            <person name="Bristow J."/>
            <person name="Eisen J.A."/>
            <person name="Markowitz V."/>
            <person name="Hugenholtz P."/>
            <person name="Kyrpides N.C."/>
            <person name="Klenk H.P."/>
        </authorList>
    </citation>
    <scope>NUCLEOTIDE SEQUENCE [LARGE SCALE GENOMIC DNA]</scope>
    <source>
        <strain evidence="9">ATCC 49802 / DSM 20745 / S 6022</strain>
    </source>
</reference>
<evidence type="ECO:0000256" key="3">
    <source>
        <dbReference type="ARBA" id="ARBA00022692"/>
    </source>
</evidence>
<feature type="transmembrane region" description="Helical" evidence="6">
    <location>
        <begin position="18"/>
        <end position="39"/>
    </location>
</feature>
<name>D1C1N8_SPHTD</name>
<dbReference type="PANTHER" id="PTHR36115">
    <property type="entry name" value="PROLINE-RICH ANTIGEN HOMOLOG-RELATED"/>
    <property type="match status" value="1"/>
</dbReference>
<dbReference type="InterPro" id="IPR010432">
    <property type="entry name" value="RDD"/>
</dbReference>
<feature type="domain" description="RDD" evidence="7">
    <location>
        <begin position="14"/>
        <end position="180"/>
    </location>
</feature>
<evidence type="ECO:0000313" key="8">
    <source>
        <dbReference type="EMBL" id="ACZ38155.1"/>
    </source>
</evidence>
<keyword evidence="3 6" id="KW-0812">Transmembrane</keyword>
<protein>
    <submittedName>
        <fullName evidence="8">RDD domain containing protein</fullName>
    </submittedName>
</protein>
<dbReference type="KEGG" id="sti:Sthe_0718"/>
<dbReference type="RefSeq" id="WP_012871202.1">
    <property type="nucleotide sequence ID" value="NC_013523.1"/>
</dbReference>
<dbReference type="EMBL" id="CP001823">
    <property type="protein sequence ID" value="ACZ38155.1"/>
    <property type="molecule type" value="Genomic_DNA"/>
</dbReference>
<evidence type="ECO:0000256" key="4">
    <source>
        <dbReference type="ARBA" id="ARBA00022989"/>
    </source>
</evidence>
<evidence type="ECO:0000256" key="6">
    <source>
        <dbReference type="SAM" id="Phobius"/>
    </source>
</evidence>
<sequence length="197" mass="21723">MTISVPTALPARIVLRRCLAYAIDVALAYGVFVGVQTALTPIRNRLDPVWMTSGPRLEGYIFLTISLPVWCYFTLCEGSRWQATVGKRLLGLRVVTATGERVGWGRALLRTVVKLLPWDIAHVTVALPRPLFIDPNTGALDWTRGDFRPGFLLAYAVLALTLVAVVRTPRRQALHDLAAGTVVVPEPRRGERAEIPS</sequence>
<gene>
    <name evidence="8" type="ordered locus">Sthe_0718</name>
</gene>
<dbReference type="AlphaFoldDB" id="D1C1N8"/>
<dbReference type="InterPro" id="IPR051791">
    <property type="entry name" value="Pra-immunoreactive"/>
</dbReference>
<dbReference type="eggNOG" id="COG1714">
    <property type="taxonomic scope" value="Bacteria"/>
</dbReference>
<organism evidence="8 9">
    <name type="scientific">Sphaerobacter thermophilus (strain ATCC 49802 / DSM 20745 / KCCM 41009 / NCIMB 13125 / S 6022)</name>
    <dbReference type="NCBI Taxonomy" id="479434"/>
    <lineage>
        <taxon>Bacteria</taxon>
        <taxon>Pseudomonadati</taxon>
        <taxon>Thermomicrobiota</taxon>
        <taxon>Thermomicrobia</taxon>
        <taxon>Sphaerobacterales</taxon>
        <taxon>Sphaerobacterineae</taxon>
        <taxon>Sphaerobacteraceae</taxon>
        <taxon>Sphaerobacter</taxon>
    </lineage>
</organism>
<feature type="transmembrane region" description="Helical" evidence="6">
    <location>
        <begin position="147"/>
        <end position="166"/>
    </location>
</feature>
<evidence type="ECO:0000259" key="7">
    <source>
        <dbReference type="Pfam" id="PF06271"/>
    </source>
</evidence>
<dbReference type="OrthoDB" id="9787732at2"/>
<evidence type="ECO:0000313" key="9">
    <source>
        <dbReference type="Proteomes" id="UP000002027"/>
    </source>
</evidence>
<dbReference type="Pfam" id="PF06271">
    <property type="entry name" value="RDD"/>
    <property type="match status" value="1"/>
</dbReference>